<feature type="region of interest" description="Disordered" evidence="1">
    <location>
        <begin position="66"/>
        <end position="90"/>
    </location>
</feature>
<keyword evidence="3" id="KW-1185">Reference proteome</keyword>
<dbReference type="Proteomes" id="UP001484239">
    <property type="component" value="Unassembled WGS sequence"/>
</dbReference>
<sequence>MKLLSRLVSATLVAASIAGCEGPSDIDDYGGPSGYTRISGTVLGAGGEAVDPGTQVALTRCESPVGGLAGKTTTDSNGSYSLTGSLPPVGMPEGRNSIELECEVIVGLNVLASGPLDVTFHRTTSPDTLTPLVVDLREP</sequence>
<evidence type="ECO:0000313" key="2">
    <source>
        <dbReference type="EMBL" id="MEK9501398.1"/>
    </source>
</evidence>
<name>A0ABU9EB88_9BACT</name>
<dbReference type="RefSeq" id="WP_405286881.1">
    <property type="nucleotide sequence ID" value="NZ_JBBHLI010000005.1"/>
</dbReference>
<organism evidence="2 3">
    <name type="scientific">Gaopeijia maritima</name>
    <dbReference type="NCBI Taxonomy" id="3119007"/>
    <lineage>
        <taxon>Bacteria</taxon>
        <taxon>Pseudomonadati</taxon>
        <taxon>Gemmatimonadota</taxon>
        <taxon>Longimicrobiia</taxon>
        <taxon>Gaopeijiales</taxon>
        <taxon>Gaopeijiaceae</taxon>
        <taxon>Gaopeijia</taxon>
    </lineage>
</organism>
<dbReference type="EMBL" id="JBBHLI010000005">
    <property type="protein sequence ID" value="MEK9501398.1"/>
    <property type="molecule type" value="Genomic_DNA"/>
</dbReference>
<proteinExistence type="predicted"/>
<dbReference type="PROSITE" id="PS51257">
    <property type="entry name" value="PROKAR_LIPOPROTEIN"/>
    <property type="match status" value="1"/>
</dbReference>
<accession>A0ABU9EB88</accession>
<evidence type="ECO:0000256" key="1">
    <source>
        <dbReference type="SAM" id="MobiDB-lite"/>
    </source>
</evidence>
<gene>
    <name evidence="2" type="ORF">WI372_10460</name>
</gene>
<feature type="compositionally biased region" description="Polar residues" evidence="1">
    <location>
        <begin position="71"/>
        <end position="84"/>
    </location>
</feature>
<comment type="caution">
    <text evidence="2">The sequence shown here is derived from an EMBL/GenBank/DDBJ whole genome shotgun (WGS) entry which is preliminary data.</text>
</comment>
<evidence type="ECO:0000313" key="3">
    <source>
        <dbReference type="Proteomes" id="UP001484239"/>
    </source>
</evidence>
<reference evidence="2 3" key="1">
    <citation type="submission" date="2024-02" db="EMBL/GenBank/DDBJ databases">
        <title>A novel Gemmatimonadota bacterium.</title>
        <authorList>
            <person name="Du Z.-J."/>
            <person name="Ye Y.-Q."/>
        </authorList>
    </citation>
    <scope>NUCLEOTIDE SEQUENCE [LARGE SCALE GENOMIC DNA]</scope>
    <source>
        <strain evidence="2 3">DH-20</strain>
    </source>
</reference>
<protein>
    <submittedName>
        <fullName evidence="2">Carboxypeptidase-like regulatory domain-containing protein</fullName>
    </submittedName>
</protein>